<proteinExistence type="predicted"/>
<feature type="domain" description="SIS" evidence="1">
    <location>
        <begin position="3"/>
        <end position="76"/>
    </location>
</feature>
<dbReference type="PATRIC" id="fig|273035.7.peg.322"/>
<protein>
    <submittedName>
        <fullName evidence="2">RpiR family transcriptional regulator</fullName>
    </submittedName>
</protein>
<organism evidence="2 3">
    <name type="scientific">Spiroplasma kunkelii CR2-3x</name>
    <dbReference type="NCBI Taxonomy" id="273035"/>
    <lineage>
        <taxon>Bacteria</taxon>
        <taxon>Bacillati</taxon>
        <taxon>Mycoplasmatota</taxon>
        <taxon>Mollicutes</taxon>
        <taxon>Entomoplasmatales</taxon>
        <taxon>Spiroplasmataceae</taxon>
        <taxon>Spiroplasma</taxon>
    </lineage>
</organism>
<dbReference type="Proteomes" id="UP000062963">
    <property type="component" value="Chromosome"/>
</dbReference>
<accession>A0A0K2JF42</accession>
<evidence type="ECO:0000313" key="2">
    <source>
        <dbReference type="EMBL" id="ALA97199.1"/>
    </source>
</evidence>
<dbReference type="InterPro" id="IPR046348">
    <property type="entry name" value="SIS_dom_sf"/>
</dbReference>
<dbReference type="EMBL" id="CP010899">
    <property type="protein sequence ID" value="ALA97199.1"/>
    <property type="molecule type" value="Genomic_DNA"/>
</dbReference>
<dbReference type="Pfam" id="PF01380">
    <property type="entry name" value="SIS"/>
    <property type="match status" value="1"/>
</dbReference>
<dbReference type="GO" id="GO:1901135">
    <property type="term" value="P:carbohydrate derivative metabolic process"/>
    <property type="evidence" value="ECO:0007669"/>
    <property type="project" value="InterPro"/>
</dbReference>
<dbReference type="InterPro" id="IPR001347">
    <property type="entry name" value="SIS_dom"/>
</dbReference>
<evidence type="ECO:0000259" key="1">
    <source>
        <dbReference type="Pfam" id="PF01380"/>
    </source>
</evidence>
<reference evidence="2 3" key="1">
    <citation type="journal article" date="2015" name="Genome Announc.">
        <title>Complete Genome Sequence of Spiroplasma kunkelii Strain CR2-3x, Causal Agent of Corn Stunt Disease in Zea mays L.</title>
        <authorList>
            <person name="Davis R.E."/>
            <person name="Shao J."/>
            <person name="Dally E.L."/>
            <person name="Zhao Y."/>
            <person name="Gasparich G.E."/>
            <person name="Gaynor B.J."/>
            <person name="Athey J.C."/>
            <person name="Harrison N.A."/>
            <person name="Donofrio N."/>
        </authorList>
    </citation>
    <scope>NUCLEOTIDE SEQUENCE [LARGE SCALE GENOMIC DNA]</scope>
    <source>
        <strain evidence="2 3">CR2-3x</strain>
    </source>
</reference>
<evidence type="ECO:0000313" key="3">
    <source>
        <dbReference type="Proteomes" id="UP000062963"/>
    </source>
</evidence>
<dbReference type="KEGG" id="skn:SKUN_00279"/>
<gene>
    <name evidence="2" type="ORF">SKUN_00279</name>
</gene>
<dbReference type="STRING" id="273035.SKUN_00279"/>
<dbReference type="SUPFAM" id="SSF53697">
    <property type="entry name" value="SIS domain"/>
    <property type="match status" value="1"/>
</dbReference>
<dbReference type="RefSeq" id="WP_235511244.1">
    <property type="nucleotide sequence ID" value="NZ_CP010899.1"/>
</dbReference>
<dbReference type="AlphaFoldDB" id="A0A0K2JF42"/>
<name>A0A0K2JF42_SPIKU</name>
<dbReference type="GO" id="GO:0097367">
    <property type="term" value="F:carbohydrate derivative binding"/>
    <property type="evidence" value="ECO:0007669"/>
    <property type="project" value="InterPro"/>
</dbReference>
<sequence length="104" mass="11494">MKGIYLAGLGISSLAVKELATRLFGFGFTCSLLVENENNIITRASLIQPDDLLICVSLEGKTMAVIAAAKEVPKRHTVIEVQQINSERSLFVALRLQYAYYSRC</sequence>
<dbReference type="Gene3D" id="3.40.50.10490">
    <property type="entry name" value="Glucose-6-phosphate isomerase like protein, domain 1"/>
    <property type="match status" value="1"/>
</dbReference>
<keyword evidence="3" id="KW-1185">Reference proteome</keyword>